<dbReference type="PANTHER" id="PTHR11106:SF27">
    <property type="entry name" value="MACRO DOMAIN-CONTAINING PROTEIN"/>
    <property type="match status" value="1"/>
</dbReference>
<evidence type="ECO:0000313" key="3">
    <source>
        <dbReference type="EMBL" id="KAJ6647311.1"/>
    </source>
</evidence>
<proteinExistence type="predicted"/>
<comment type="caution">
    <text evidence="3">The sequence shown here is derived from an EMBL/GenBank/DDBJ whole genome shotgun (WGS) entry which is preliminary data.</text>
</comment>
<name>A0A9Q0ND30_9DIPT</name>
<dbReference type="InterPro" id="IPR043472">
    <property type="entry name" value="Macro_dom-like"/>
</dbReference>
<evidence type="ECO:0000313" key="4">
    <source>
        <dbReference type="Proteomes" id="UP001151699"/>
    </source>
</evidence>
<dbReference type="SMART" id="SM00506">
    <property type="entry name" value="A1pp"/>
    <property type="match status" value="1"/>
</dbReference>
<reference evidence="3" key="1">
    <citation type="submission" date="2022-07" db="EMBL/GenBank/DDBJ databases">
        <authorList>
            <person name="Trinca V."/>
            <person name="Uliana J.V.C."/>
            <person name="Torres T.T."/>
            <person name="Ward R.J."/>
            <person name="Monesi N."/>
        </authorList>
    </citation>
    <scope>NUCLEOTIDE SEQUENCE</scope>
    <source>
        <strain evidence="3">HSMRA1968</strain>
        <tissue evidence="3">Whole embryos</tissue>
    </source>
</reference>
<feature type="compositionally biased region" description="Acidic residues" evidence="1">
    <location>
        <begin position="86"/>
        <end position="102"/>
    </location>
</feature>
<dbReference type="Gene3D" id="3.40.220.10">
    <property type="entry name" value="Leucine Aminopeptidase, subunit E, domain 1"/>
    <property type="match status" value="1"/>
</dbReference>
<dbReference type="EMBL" id="WJQU01000001">
    <property type="protein sequence ID" value="KAJ6647311.1"/>
    <property type="molecule type" value="Genomic_DNA"/>
</dbReference>
<organism evidence="3 4">
    <name type="scientific">Pseudolycoriella hygida</name>
    <dbReference type="NCBI Taxonomy" id="35572"/>
    <lineage>
        <taxon>Eukaryota</taxon>
        <taxon>Metazoa</taxon>
        <taxon>Ecdysozoa</taxon>
        <taxon>Arthropoda</taxon>
        <taxon>Hexapoda</taxon>
        <taxon>Insecta</taxon>
        <taxon>Pterygota</taxon>
        <taxon>Neoptera</taxon>
        <taxon>Endopterygota</taxon>
        <taxon>Diptera</taxon>
        <taxon>Nematocera</taxon>
        <taxon>Sciaroidea</taxon>
        <taxon>Sciaridae</taxon>
        <taxon>Pseudolycoriella</taxon>
    </lineage>
</organism>
<dbReference type="GO" id="GO:0005654">
    <property type="term" value="C:nucleoplasm"/>
    <property type="evidence" value="ECO:0007669"/>
    <property type="project" value="TreeGrafter"/>
</dbReference>
<feature type="domain" description="Macro" evidence="2">
    <location>
        <begin position="110"/>
        <end position="288"/>
    </location>
</feature>
<gene>
    <name evidence="3" type="primary">Macrod1</name>
    <name evidence="3" type="ORF">Bhyg_02533</name>
</gene>
<dbReference type="GO" id="GO:0006974">
    <property type="term" value="P:DNA damage response"/>
    <property type="evidence" value="ECO:0007669"/>
    <property type="project" value="TreeGrafter"/>
</dbReference>
<dbReference type="Proteomes" id="UP001151699">
    <property type="component" value="Chromosome A"/>
</dbReference>
<feature type="non-terminal residue" evidence="3">
    <location>
        <position position="315"/>
    </location>
</feature>
<keyword evidence="4" id="KW-1185">Reference proteome</keyword>
<dbReference type="GO" id="GO:0140293">
    <property type="term" value="F:ADP-ribosylglutamate hydrolase activity"/>
    <property type="evidence" value="ECO:0007669"/>
    <property type="project" value="TreeGrafter"/>
</dbReference>
<dbReference type="InterPro" id="IPR002589">
    <property type="entry name" value="Macro_dom"/>
</dbReference>
<dbReference type="SUPFAM" id="SSF52949">
    <property type="entry name" value="Macro domain-like"/>
    <property type="match status" value="1"/>
</dbReference>
<feature type="region of interest" description="Disordered" evidence="1">
    <location>
        <begin position="78"/>
        <end position="109"/>
    </location>
</feature>
<dbReference type="OrthoDB" id="6133115at2759"/>
<evidence type="ECO:0000256" key="1">
    <source>
        <dbReference type="SAM" id="MobiDB-lite"/>
    </source>
</evidence>
<sequence>MLTVRKLFVLQLQLIRKICVTSSRKMSDWEKEKSRYLNMPIDEKRKHYKCGDDYETLSNIPNWSEYVTTDEGKKKLATASTAVTSSDDEESHDKSEDGEDAATDQTKSDVETYTKNDKFNEKISIFTGDITCLEIDAIVNAANSALKCGGGVDRAIHKAADRSLLQEECEFLDGCDTGDAKITGGYKLPAKYVIHTVGPRGTKPVLLGNCYRKSMDLLKEHELESIAFPCISTGIYGYPNEKAAEVALKTIRKWLEENEYSSDVKRIIFCLFLQRDVKIYHKLLPIYFPIGRFDFLAEASLTLRLIGLAAFFLVG</sequence>
<dbReference type="PANTHER" id="PTHR11106">
    <property type="entry name" value="GANGLIOSIDE INDUCED DIFFERENTIATION ASSOCIATED PROTEIN 2-RELATED"/>
    <property type="match status" value="1"/>
</dbReference>
<dbReference type="GO" id="GO:0140291">
    <property type="term" value="P:peptidyl-glutamate ADP-deribosylation"/>
    <property type="evidence" value="ECO:0007669"/>
    <property type="project" value="TreeGrafter"/>
</dbReference>
<dbReference type="Pfam" id="PF01661">
    <property type="entry name" value="Macro"/>
    <property type="match status" value="1"/>
</dbReference>
<protein>
    <submittedName>
        <fullName evidence="3">ADP-ribose glycohydrolase MACROD1</fullName>
    </submittedName>
</protein>
<evidence type="ECO:0000259" key="2">
    <source>
        <dbReference type="PROSITE" id="PS51154"/>
    </source>
</evidence>
<dbReference type="PROSITE" id="PS51154">
    <property type="entry name" value="MACRO"/>
    <property type="match status" value="1"/>
</dbReference>
<dbReference type="AlphaFoldDB" id="A0A9Q0ND30"/>
<dbReference type="CDD" id="cd02908">
    <property type="entry name" value="Macro_OAADPr_deacetylase"/>
    <property type="match status" value="1"/>
</dbReference>
<dbReference type="GO" id="GO:0042278">
    <property type="term" value="P:purine nucleoside metabolic process"/>
    <property type="evidence" value="ECO:0007669"/>
    <property type="project" value="TreeGrafter"/>
</dbReference>
<accession>A0A9Q0ND30</accession>